<gene>
    <name evidence="4" type="ORF">A2797_02830</name>
</gene>
<evidence type="ECO:0000256" key="2">
    <source>
        <dbReference type="ARBA" id="ARBA00022898"/>
    </source>
</evidence>
<dbReference type="InterPro" id="IPR015424">
    <property type="entry name" value="PyrdxlP-dep_Trfase"/>
</dbReference>
<accession>A0A1F4VCJ9</accession>
<sequence length="432" mass="46803">MDLFEKHQLYCATTTQLFPDFVVLGGRGCYVRGQIEGQEPRWFLDFAADVGASPLGHTPPAVSRAIRATLRKGIVTVHNDWPIEEAILLAERLVNLTPGSFPKKVFFCNSGAEAVGAAVKIGFDARPGKTTLLAPQKAFNGRLGYAQDLTNSKLVQTEGFPVGAKVLRLPFPDAHDPNYSYADWRRSVEMSFLIWDKQALPVSGEISSFVYELVQGEGGIRVADLRAIEFLASYLRDRGILLVVDEIQTGIDRTGKFLASEHYGIEPDMVCLSKALAGGIAIGAVVFRADLDFKRQGRHSGTFAGGSIPCAAALAVLDVVTEPKFLEGVGNKAELLTRELYGAVKALSGNSRSVAVSTCGLGLMHKIEFRGKDGEPLPVLINKIERRCLENGLRVVHAGDSAIRFLPPLVISPQQIKSGVAIFTRSVLEVLA</sequence>
<keyword evidence="2 3" id="KW-0663">Pyridoxal phosphate</keyword>
<dbReference type="STRING" id="1802619.A2797_02830"/>
<evidence type="ECO:0000256" key="3">
    <source>
        <dbReference type="RuleBase" id="RU003560"/>
    </source>
</evidence>
<dbReference type="Proteomes" id="UP000179005">
    <property type="component" value="Unassembled WGS sequence"/>
</dbReference>
<organism evidence="4 5">
    <name type="scientific">candidate division WWE3 bacterium RIFCSPHIGHO2_01_FULL_48_15</name>
    <dbReference type="NCBI Taxonomy" id="1802619"/>
    <lineage>
        <taxon>Bacteria</taxon>
        <taxon>Katanobacteria</taxon>
    </lineage>
</organism>
<evidence type="ECO:0008006" key="6">
    <source>
        <dbReference type="Google" id="ProtNLM"/>
    </source>
</evidence>
<comment type="caution">
    <text evidence="4">The sequence shown here is derived from an EMBL/GenBank/DDBJ whole genome shotgun (WGS) entry which is preliminary data.</text>
</comment>
<dbReference type="CDD" id="cd00610">
    <property type="entry name" value="OAT_like"/>
    <property type="match status" value="1"/>
</dbReference>
<reference evidence="4 5" key="1">
    <citation type="journal article" date="2016" name="Nat. Commun.">
        <title>Thousands of microbial genomes shed light on interconnected biogeochemical processes in an aquifer system.</title>
        <authorList>
            <person name="Anantharaman K."/>
            <person name="Brown C.T."/>
            <person name="Hug L.A."/>
            <person name="Sharon I."/>
            <person name="Castelle C.J."/>
            <person name="Probst A.J."/>
            <person name="Thomas B.C."/>
            <person name="Singh A."/>
            <person name="Wilkins M.J."/>
            <person name="Karaoz U."/>
            <person name="Brodie E.L."/>
            <person name="Williams K.H."/>
            <person name="Hubbard S.S."/>
            <person name="Banfield J.F."/>
        </authorList>
    </citation>
    <scope>NUCLEOTIDE SEQUENCE [LARGE SCALE GENOMIC DNA]</scope>
</reference>
<evidence type="ECO:0000313" key="4">
    <source>
        <dbReference type="EMBL" id="OGC54847.1"/>
    </source>
</evidence>
<dbReference type="InterPro" id="IPR005814">
    <property type="entry name" value="Aminotrans_3"/>
</dbReference>
<comment type="cofactor">
    <cofactor evidence="1">
        <name>pyridoxal 5'-phosphate</name>
        <dbReference type="ChEBI" id="CHEBI:597326"/>
    </cofactor>
</comment>
<proteinExistence type="inferred from homology"/>
<dbReference type="InterPro" id="IPR015422">
    <property type="entry name" value="PyrdxlP-dep_Trfase_small"/>
</dbReference>
<dbReference type="PIRSF" id="PIRSF000521">
    <property type="entry name" value="Transaminase_4ab_Lys_Orn"/>
    <property type="match status" value="1"/>
</dbReference>
<dbReference type="InterPro" id="IPR015421">
    <property type="entry name" value="PyrdxlP-dep_Trfase_major"/>
</dbReference>
<dbReference type="EMBL" id="MEVC01000012">
    <property type="protein sequence ID" value="OGC54847.1"/>
    <property type="molecule type" value="Genomic_DNA"/>
</dbReference>
<name>A0A1F4VCJ9_UNCKA</name>
<dbReference type="SUPFAM" id="SSF53383">
    <property type="entry name" value="PLP-dependent transferases"/>
    <property type="match status" value="1"/>
</dbReference>
<evidence type="ECO:0000313" key="5">
    <source>
        <dbReference type="Proteomes" id="UP000179005"/>
    </source>
</evidence>
<dbReference type="InterPro" id="IPR049704">
    <property type="entry name" value="Aminotrans_3_PPA_site"/>
</dbReference>
<evidence type="ECO:0000256" key="1">
    <source>
        <dbReference type="ARBA" id="ARBA00001933"/>
    </source>
</evidence>
<protein>
    <recommendedName>
        <fullName evidence="6">Acetylornithine aminotransferase</fullName>
    </recommendedName>
</protein>
<dbReference type="InterPro" id="IPR050103">
    <property type="entry name" value="Class-III_PLP-dep_AT"/>
</dbReference>
<dbReference type="GO" id="GO:0008483">
    <property type="term" value="F:transaminase activity"/>
    <property type="evidence" value="ECO:0007669"/>
    <property type="project" value="InterPro"/>
</dbReference>
<dbReference type="GO" id="GO:0030170">
    <property type="term" value="F:pyridoxal phosphate binding"/>
    <property type="evidence" value="ECO:0007669"/>
    <property type="project" value="InterPro"/>
</dbReference>
<dbReference type="Gene3D" id="3.90.1150.10">
    <property type="entry name" value="Aspartate Aminotransferase, domain 1"/>
    <property type="match status" value="1"/>
</dbReference>
<dbReference type="PROSITE" id="PS00600">
    <property type="entry name" value="AA_TRANSFER_CLASS_3"/>
    <property type="match status" value="1"/>
</dbReference>
<dbReference type="Pfam" id="PF00202">
    <property type="entry name" value="Aminotran_3"/>
    <property type="match status" value="1"/>
</dbReference>
<dbReference type="GO" id="GO:0042802">
    <property type="term" value="F:identical protein binding"/>
    <property type="evidence" value="ECO:0007669"/>
    <property type="project" value="TreeGrafter"/>
</dbReference>
<comment type="similarity">
    <text evidence="3">Belongs to the class-III pyridoxal-phosphate-dependent aminotransferase family.</text>
</comment>
<dbReference type="AlphaFoldDB" id="A0A1F4VCJ9"/>
<dbReference type="PANTHER" id="PTHR11986">
    <property type="entry name" value="AMINOTRANSFERASE CLASS III"/>
    <property type="match status" value="1"/>
</dbReference>
<dbReference type="Gene3D" id="3.40.640.10">
    <property type="entry name" value="Type I PLP-dependent aspartate aminotransferase-like (Major domain)"/>
    <property type="match status" value="1"/>
</dbReference>